<protein>
    <submittedName>
        <fullName evidence="2">Uncharacterized protein</fullName>
    </submittedName>
</protein>
<dbReference type="InterPro" id="IPR052201">
    <property type="entry name" value="LRR-containing_regulator"/>
</dbReference>
<sequence>MECAAHSAHEAALALRRGRATTLSASDSGLGDLGAERVAVELACNRSVQTLRLSDNDIRDGGARTLAEALLENSALTALSLNRNGIGPEGAHSLAAALSDGGGPLTDLSATTPWGTWERRTWRRPCGAAPRLRPLTCASTASATLARGPSRRRWR</sequence>
<dbReference type="SMART" id="SM00368">
    <property type="entry name" value="LRR_RI"/>
    <property type="match status" value="2"/>
</dbReference>
<evidence type="ECO:0000256" key="1">
    <source>
        <dbReference type="ARBA" id="ARBA00022737"/>
    </source>
</evidence>
<dbReference type="Proteomes" id="UP001189429">
    <property type="component" value="Unassembled WGS sequence"/>
</dbReference>
<evidence type="ECO:0000313" key="3">
    <source>
        <dbReference type="Proteomes" id="UP001189429"/>
    </source>
</evidence>
<dbReference type="InterPro" id="IPR001611">
    <property type="entry name" value="Leu-rich_rpt"/>
</dbReference>
<keyword evidence="1" id="KW-0677">Repeat</keyword>
<evidence type="ECO:0000313" key="2">
    <source>
        <dbReference type="EMBL" id="CAK0846372.1"/>
    </source>
</evidence>
<dbReference type="PANTHER" id="PTHR24111:SF0">
    <property type="entry name" value="LEUCINE-RICH REPEAT-CONTAINING PROTEIN"/>
    <property type="match status" value="1"/>
</dbReference>
<dbReference type="EMBL" id="CAUYUJ010014819">
    <property type="protein sequence ID" value="CAK0846372.1"/>
    <property type="molecule type" value="Genomic_DNA"/>
</dbReference>
<reference evidence="2" key="1">
    <citation type="submission" date="2023-10" db="EMBL/GenBank/DDBJ databases">
        <authorList>
            <person name="Chen Y."/>
            <person name="Shah S."/>
            <person name="Dougan E. K."/>
            <person name="Thang M."/>
            <person name="Chan C."/>
        </authorList>
    </citation>
    <scope>NUCLEOTIDE SEQUENCE [LARGE SCALE GENOMIC DNA]</scope>
</reference>
<keyword evidence="3" id="KW-1185">Reference proteome</keyword>
<accession>A0ABN9TK79</accession>
<dbReference type="Gene3D" id="3.80.10.10">
    <property type="entry name" value="Ribonuclease Inhibitor"/>
    <property type="match status" value="1"/>
</dbReference>
<dbReference type="PANTHER" id="PTHR24111">
    <property type="entry name" value="LEUCINE-RICH REPEAT-CONTAINING PROTEIN 34"/>
    <property type="match status" value="1"/>
</dbReference>
<dbReference type="Pfam" id="PF13516">
    <property type="entry name" value="LRR_6"/>
    <property type="match status" value="2"/>
</dbReference>
<gene>
    <name evidence="2" type="ORF">PCOR1329_LOCUS39903</name>
</gene>
<comment type="caution">
    <text evidence="2">The sequence shown here is derived from an EMBL/GenBank/DDBJ whole genome shotgun (WGS) entry which is preliminary data.</text>
</comment>
<organism evidence="2 3">
    <name type="scientific">Prorocentrum cordatum</name>
    <dbReference type="NCBI Taxonomy" id="2364126"/>
    <lineage>
        <taxon>Eukaryota</taxon>
        <taxon>Sar</taxon>
        <taxon>Alveolata</taxon>
        <taxon>Dinophyceae</taxon>
        <taxon>Prorocentrales</taxon>
        <taxon>Prorocentraceae</taxon>
        <taxon>Prorocentrum</taxon>
    </lineage>
</organism>
<dbReference type="SUPFAM" id="SSF52047">
    <property type="entry name" value="RNI-like"/>
    <property type="match status" value="1"/>
</dbReference>
<name>A0ABN9TK79_9DINO</name>
<proteinExistence type="predicted"/>
<dbReference type="InterPro" id="IPR032675">
    <property type="entry name" value="LRR_dom_sf"/>
</dbReference>